<keyword evidence="3" id="KW-0812">Transmembrane</keyword>
<feature type="region of interest" description="Disordered" evidence="2">
    <location>
        <begin position="136"/>
        <end position="163"/>
    </location>
</feature>
<dbReference type="InterPro" id="IPR019734">
    <property type="entry name" value="TPR_rpt"/>
</dbReference>
<feature type="repeat" description="TPR" evidence="1">
    <location>
        <begin position="33"/>
        <end position="66"/>
    </location>
</feature>
<evidence type="ECO:0000313" key="4">
    <source>
        <dbReference type="EMBL" id="OGF59381.1"/>
    </source>
</evidence>
<name>A0A1F5V8Y9_9BACT</name>
<dbReference type="EMBL" id="MFGW01000216">
    <property type="protein sequence ID" value="OGF59381.1"/>
    <property type="molecule type" value="Genomic_DNA"/>
</dbReference>
<dbReference type="Proteomes" id="UP000178943">
    <property type="component" value="Unassembled WGS sequence"/>
</dbReference>
<keyword evidence="3" id="KW-0472">Membrane</keyword>
<dbReference type="Gene3D" id="1.25.40.10">
    <property type="entry name" value="Tetratricopeptide repeat domain"/>
    <property type="match status" value="1"/>
</dbReference>
<feature type="transmembrane region" description="Helical" evidence="3">
    <location>
        <begin position="6"/>
        <end position="25"/>
    </location>
</feature>
<dbReference type="SUPFAM" id="SSF48452">
    <property type="entry name" value="TPR-like"/>
    <property type="match status" value="1"/>
</dbReference>
<dbReference type="InterPro" id="IPR011990">
    <property type="entry name" value="TPR-like_helical_dom_sf"/>
</dbReference>
<accession>A0A1F5V8Y9</accession>
<protein>
    <submittedName>
        <fullName evidence="4">Uncharacterized protein</fullName>
    </submittedName>
</protein>
<evidence type="ECO:0000313" key="5">
    <source>
        <dbReference type="Proteomes" id="UP000178943"/>
    </source>
</evidence>
<keyword evidence="3" id="KW-1133">Transmembrane helix</keyword>
<reference evidence="4 5" key="1">
    <citation type="journal article" date="2016" name="Nat. Commun.">
        <title>Thousands of microbial genomes shed light on interconnected biogeochemical processes in an aquifer system.</title>
        <authorList>
            <person name="Anantharaman K."/>
            <person name="Brown C.T."/>
            <person name="Hug L.A."/>
            <person name="Sharon I."/>
            <person name="Castelle C.J."/>
            <person name="Probst A.J."/>
            <person name="Thomas B.C."/>
            <person name="Singh A."/>
            <person name="Wilkins M.J."/>
            <person name="Karaoz U."/>
            <person name="Brodie E.L."/>
            <person name="Williams K.H."/>
            <person name="Hubbard S.S."/>
            <person name="Banfield J.F."/>
        </authorList>
    </citation>
    <scope>NUCLEOTIDE SEQUENCE [LARGE SCALE GENOMIC DNA]</scope>
</reference>
<gene>
    <name evidence="4" type="ORF">A2Y62_00115</name>
</gene>
<organism evidence="4 5">
    <name type="scientific">Candidatus Fischerbacteria bacterium RBG_13_37_8</name>
    <dbReference type="NCBI Taxonomy" id="1817863"/>
    <lineage>
        <taxon>Bacteria</taxon>
        <taxon>Candidatus Fischeribacteriota</taxon>
    </lineage>
</organism>
<dbReference type="AlphaFoldDB" id="A0A1F5V8Y9"/>
<keyword evidence="1" id="KW-0802">TPR repeat</keyword>
<evidence type="ECO:0000256" key="1">
    <source>
        <dbReference type="PROSITE-ProRule" id="PRU00339"/>
    </source>
</evidence>
<evidence type="ECO:0000256" key="3">
    <source>
        <dbReference type="SAM" id="Phobius"/>
    </source>
</evidence>
<sequence length="275" mass="31485">MNNKSVTYNFFACSIIVLFIIALSYDAKAEQPWFYYYKLGIENHNKGQYELALTALDKAIELNPTSSSRARTYGMNYIEYYPYLYRTACLVAMGKYGEAKATLDREFDQGAINDSKDTLNKAYLLKSKIESALQPPKVVQQEKPIEKKPPPVDDTSTQITDNKLPREDAKPSFLKETQTIRSAIVNYFNGEYSQTITQLNQLPDDIPPHLKNVKHFFLGCSHAALYYLKGEKDKQELQNATASFGKVRMLPMQMRNRFGKLISPKIITLFQNSQK</sequence>
<evidence type="ECO:0000256" key="2">
    <source>
        <dbReference type="SAM" id="MobiDB-lite"/>
    </source>
</evidence>
<comment type="caution">
    <text evidence="4">The sequence shown here is derived from an EMBL/GenBank/DDBJ whole genome shotgun (WGS) entry which is preliminary data.</text>
</comment>
<dbReference type="PROSITE" id="PS50005">
    <property type="entry name" value="TPR"/>
    <property type="match status" value="1"/>
</dbReference>
<dbReference type="SMART" id="SM00028">
    <property type="entry name" value="TPR"/>
    <property type="match status" value="1"/>
</dbReference>
<proteinExistence type="predicted"/>